<evidence type="ECO:0000256" key="3">
    <source>
        <dbReference type="ARBA" id="ARBA00023115"/>
    </source>
</evidence>
<dbReference type="KEGG" id="bana:BARAN1_0484"/>
<proteinExistence type="inferred from homology"/>
<keyword evidence="2 4" id="KW-0808">Transferase</keyword>
<dbReference type="GO" id="GO:0008295">
    <property type="term" value="P:spermidine biosynthetic process"/>
    <property type="evidence" value="ECO:0007669"/>
    <property type="project" value="UniProtKB-UniRule"/>
</dbReference>
<dbReference type="EC" id="2.5.1.16" evidence="4"/>
<sequence>MTEEQAPGVRFSLAVVEPILHLRTPHQELDLARTHALGQVLTLDGRIMVTERDEAFYHEMLVHPALLVHDRPERVLVVGGGDGGALRAVLSHPPVREVTLVEIDADVVACCRAHLAAVHGGAFDDPRVRIVISPAEDHVPSYRGSFDVVLVDSPDPIGPGRALFAPRFLAACRAALRLGGVVALQAGPPFYQPQVLQGAVGDLRGLFPQVAPYVGFVPSYPSGMWAYVLASERDLGASEGDLEERFHARGLRTRYYTPRVHRAAFVLPRFVEELVRGAEGR</sequence>
<feature type="domain" description="PABS" evidence="6">
    <location>
        <begin position="1"/>
        <end position="232"/>
    </location>
</feature>
<dbReference type="PROSITE" id="PS51006">
    <property type="entry name" value="PABS_2"/>
    <property type="match status" value="1"/>
</dbReference>
<evidence type="ECO:0000256" key="5">
    <source>
        <dbReference type="PROSITE-ProRule" id="PRU00354"/>
    </source>
</evidence>
<keyword evidence="4" id="KW-0745">Spermidine biosynthesis</keyword>
<dbReference type="OrthoDB" id="9793120at2"/>
<comment type="caution">
    <text evidence="4">Lacks conserved residue(s) required for the propagation of feature annotation.</text>
</comment>
<comment type="similarity">
    <text evidence="1 4">Belongs to the spermidine/spermine synthase family.</text>
</comment>
<evidence type="ECO:0000313" key="7">
    <source>
        <dbReference type="EMBL" id="SQD92508.1"/>
    </source>
</evidence>
<dbReference type="AlphaFoldDB" id="A0A2X3KVC0"/>
<evidence type="ECO:0000256" key="1">
    <source>
        <dbReference type="ARBA" id="ARBA00007867"/>
    </source>
</evidence>
<feature type="binding site" evidence="4">
    <location>
        <begin position="152"/>
        <end position="155"/>
    </location>
    <ligand>
        <name>spermidine</name>
        <dbReference type="ChEBI" id="CHEBI:57834"/>
    </ligand>
</feature>
<feature type="binding site" evidence="4">
    <location>
        <position position="102"/>
    </location>
    <ligand>
        <name>S-methyl-5'-thioadenosine</name>
        <dbReference type="ChEBI" id="CHEBI:17509"/>
    </ligand>
</feature>
<gene>
    <name evidence="4 7" type="primary">speE</name>
    <name evidence="7" type="ORF">BARAN1_0484</name>
</gene>
<dbReference type="Gene3D" id="3.40.50.150">
    <property type="entry name" value="Vaccinia Virus protein VP39"/>
    <property type="match status" value="1"/>
</dbReference>
<feature type="binding site" evidence="4">
    <location>
        <position position="58"/>
    </location>
    <ligand>
        <name>spermidine</name>
        <dbReference type="ChEBI" id="CHEBI:57834"/>
    </ligand>
</feature>
<comment type="function">
    <text evidence="4">Catalyzes the irreversible transfer of a propylamine group from the amino donor S-adenosylmethioninamine (decarboxy-AdoMet) to putrescine (1,4-diaminobutane) to yield spermidine.</text>
</comment>
<dbReference type="InterPro" id="IPR030374">
    <property type="entry name" value="PABS"/>
</dbReference>
<comment type="catalytic activity">
    <reaction evidence="4">
        <text>S-adenosyl 3-(methylsulfanyl)propylamine + putrescine = S-methyl-5'-thioadenosine + spermidine + H(+)</text>
        <dbReference type="Rhea" id="RHEA:12721"/>
        <dbReference type="ChEBI" id="CHEBI:15378"/>
        <dbReference type="ChEBI" id="CHEBI:17509"/>
        <dbReference type="ChEBI" id="CHEBI:57443"/>
        <dbReference type="ChEBI" id="CHEBI:57834"/>
        <dbReference type="ChEBI" id="CHEBI:326268"/>
        <dbReference type="EC" id="2.5.1.16"/>
    </reaction>
</comment>
<accession>A0A2X3KVC0</accession>
<protein>
    <recommendedName>
        <fullName evidence="4">Polyamine aminopropyltransferase</fullName>
    </recommendedName>
    <alternativeName>
        <fullName evidence="4">Putrescine aminopropyltransferase</fullName>
        <shortName evidence="4">PAPT</shortName>
    </alternativeName>
    <alternativeName>
        <fullName evidence="4">Spermidine synthase</fullName>
        <shortName evidence="4">SPDS</shortName>
        <shortName evidence="4">SPDSY</shortName>
        <ecNumber evidence="4">2.5.1.16</ecNumber>
    </alternativeName>
</protein>
<dbReference type="Proteomes" id="UP000249818">
    <property type="component" value="Chromosome BARAN1"/>
</dbReference>
<evidence type="ECO:0000313" key="8">
    <source>
        <dbReference type="Proteomes" id="UP000249818"/>
    </source>
</evidence>
<dbReference type="PANTHER" id="PTHR11558:SF11">
    <property type="entry name" value="SPERMIDINE SYNTHASE"/>
    <property type="match status" value="1"/>
</dbReference>
<dbReference type="UniPathway" id="UPA00248">
    <property type="reaction ID" value="UER00314"/>
</dbReference>
<dbReference type="NCBIfam" id="NF002010">
    <property type="entry name" value="PRK00811.1"/>
    <property type="match status" value="1"/>
</dbReference>
<reference evidence="8" key="1">
    <citation type="submission" date="2018-05" db="EMBL/GenBank/DDBJ databases">
        <authorList>
            <person name="Hao L."/>
        </authorList>
    </citation>
    <scope>NUCLEOTIDE SEQUENCE [LARGE SCALE GENOMIC DNA]</scope>
</reference>
<dbReference type="InterPro" id="IPR029063">
    <property type="entry name" value="SAM-dependent_MTases_sf"/>
</dbReference>
<name>A0A2X3KVC0_9BACT</name>
<feature type="binding site" evidence="4">
    <location>
        <position position="27"/>
    </location>
    <ligand>
        <name>S-methyl-5'-thioadenosine</name>
        <dbReference type="ChEBI" id="CHEBI:17509"/>
    </ligand>
</feature>
<dbReference type="GO" id="GO:0005829">
    <property type="term" value="C:cytosol"/>
    <property type="evidence" value="ECO:0007669"/>
    <property type="project" value="TreeGrafter"/>
</dbReference>
<dbReference type="HAMAP" id="MF_00198">
    <property type="entry name" value="Spermidine_synth"/>
    <property type="match status" value="1"/>
</dbReference>
<feature type="active site" description="Proton acceptor" evidence="4 5">
    <location>
        <position position="152"/>
    </location>
</feature>
<dbReference type="Pfam" id="PF01564">
    <property type="entry name" value="Spermine_synth"/>
    <property type="match status" value="1"/>
</dbReference>
<comment type="subunit">
    <text evidence="4">Homodimer or homotetramer.</text>
</comment>
<dbReference type="InterPro" id="IPR035246">
    <property type="entry name" value="Spermidine_synt_N"/>
</dbReference>
<feature type="binding site" evidence="4">
    <location>
        <position position="82"/>
    </location>
    <ligand>
        <name>spermidine</name>
        <dbReference type="ChEBI" id="CHEBI:57834"/>
    </ligand>
</feature>
<dbReference type="PANTHER" id="PTHR11558">
    <property type="entry name" value="SPERMIDINE/SPERMINE SYNTHASE"/>
    <property type="match status" value="1"/>
</dbReference>
<organism evidence="7 8">
    <name type="scientific">Candidatus Bipolaricaulis anaerobius</name>
    <dbReference type="NCBI Taxonomy" id="2026885"/>
    <lineage>
        <taxon>Bacteria</taxon>
        <taxon>Candidatus Bipolaricaulota</taxon>
        <taxon>Candidatus Bipolaricaulia</taxon>
        <taxon>Candidatus Bipolaricaulales</taxon>
        <taxon>Candidatus Bipolaricaulaceae</taxon>
        <taxon>Candidatus Bipolaricaulis</taxon>
    </lineage>
</organism>
<dbReference type="Gene3D" id="2.30.140.10">
    <property type="entry name" value="Spermidine synthase, tetramerisation domain"/>
    <property type="match status" value="1"/>
</dbReference>
<keyword evidence="8" id="KW-1185">Reference proteome</keyword>
<evidence type="ECO:0000259" key="6">
    <source>
        <dbReference type="PROSITE" id="PS51006"/>
    </source>
</evidence>
<dbReference type="InterPro" id="IPR001045">
    <property type="entry name" value="Spermi_synthase"/>
</dbReference>
<dbReference type="InterPro" id="IPR037163">
    <property type="entry name" value="Spermidine_synt_N_sf"/>
</dbReference>
<dbReference type="SUPFAM" id="SSF53335">
    <property type="entry name" value="S-adenosyl-L-methionine-dependent methyltransferases"/>
    <property type="match status" value="1"/>
</dbReference>
<dbReference type="Pfam" id="PF17284">
    <property type="entry name" value="Spermine_synt_N"/>
    <property type="match status" value="1"/>
</dbReference>
<dbReference type="EMBL" id="LS483254">
    <property type="protein sequence ID" value="SQD92508.1"/>
    <property type="molecule type" value="Genomic_DNA"/>
</dbReference>
<comment type="pathway">
    <text evidence="4">Amine and polyamine biosynthesis; spermidine biosynthesis; spermidine from putrescine: step 1/1.</text>
</comment>
<evidence type="ECO:0000256" key="2">
    <source>
        <dbReference type="ARBA" id="ARBA00022679"/>
    </source>
</evidence>
<dbReference type="GO" id="GO:0004766">
    <property type="term" value="F:spermidine synthase activity"/>
    <property type="evidence" value="ECO:0007669"/>
    <property type="project" value="UniProtKB-UniRule"/>
</dbReference>
<evidence type="ECO:0000256" key="4">
    <source>
        <dbReference type="HAMAP-Rule" id="MF_00198"/>
    </source>
</evidence>
<dbReference type="CDD" id="cd02440">
    <property type="entry name" value="AdoMet_MTases"/>
    <property type="match status" value="1"/>
</dbReference>
<keyword evidence="3 4" id="KW-0620">Polyamine biosynthesis</keyword>
<feature type="binding site" evidence="4">
    <location>
        <position position="159"/>
    </location>
    <ligand>
        <name>S-methyl-5'-thioadenosine</name>
        <dbReference type="ChEBI" id="CHEBI:17509"/>
    </ligand>
</feature>
<dbReference type="RefSeq" id="WP_157959390.1">
    <property type="nucleotide sequence ID" value="NZ_LS483254.1"/>
</dbReference>
<dbReference type="NCBIfam" id="TIGR00417">
    <property type="entry name" value="speE"/>
    <property type="match status" value="1"/>
</dbReference>